<organism evidence="3">
    <name type="scientific">Brucella pituitosa</name>
    <dbReference type="NCBI Taxonomy" id="571256"/>
    <lineage>
        <taxon>Bacteria</taxon>
        <taxon>Pseudomonadati</taxon>
        <taxon>Pseudomonadota</taxon>
        <taxon>Alphaproteobacteria</taxon>
        <taxon>Hyphomicrobiales</taxon>
        <taxon>Brucellaceae</taxon>
        <taxon>Brucella/Ochrobactrum group</taxon>
        <taxon>Brucella</taxon>
    </lineage>
</organism>
<evidence type="ECO:0008006" key="4">
    <source>
        <dbReference type="Google" id="ProtNLM"/>
    </source>
</evidence>
<dbReference type="EMBL" id="VZPE01000001">
    <property type="protein sequence ID" value="KAB0573387.1"/>
    <property type="molecule type" value="Genomic_DNA"/>
</dbReference>
<feature type="compositionally biased region" description="Polar residues" evidence="2">
    <location>
        <begin position="289"/>
        <end position="301"/>
    </location>
</feature>
<evidence type="ECO:0000313" key="3">
    <source>
        <dbReference type="EMBL" id="KAB0573387.1"/>
    </source>
</evidence>
<reference evidence="3" key="1">
    <citation type="submission" date="2019-09" db="EMBL/GenBank/DDBJ databases">
        <title>Draft genome sequences of 48 bacterial type strains from the CCUG.</title>
        <authorList>
            <person name="Tunovic T."/>
            <person name="Pineiro-Iglesias B."/>
            <person name="Unosson C."/>
            <person name="Inganas E."/>
            <person name="Ohlen M."/>
            <person name="Cardew S."/>
            <person name="Jensie-Markopoulos S."/>
            <person name="Salva-Serra F."/>
            <person name="Jaen-Luchoro D."/>
            <person name="Karlsson R."/>
            <person name="Svensson-Stadler L."/>
            <person name="Chun J."/>
            <person name="Moore E."/>
        </authorList>
    </citation>
    <scope>NUCLEOTIDE SEQUENCE</scope>
    <source>
        <strain evidence="3">CCUG 50899</strain>
    </source>
</reference>
<comment type="caution">
    <text evidence="3">The sequence shown here is derived from an EMBL/GenBank/DDBJ whole genome shotgun (WGS) entry which is preliminary data.</text>
</comment>
<feature type="region of interest" description="Disordered" evidence="2">
    <location>
        <begin position="275"/>
        <end position="312"/>
    </location>
</feature>
<dbReference type="AlphaFoldDB" id="A0A643F4X3"/>
<evidence type="ECO:0000256" key="2">
    <source>
        <dbReference type="SAM" id="MobiDB-lite"/>
    </source>
</evidence>
<name>A0A643F4X3_9HYPH</name>
<keyword evidence="1" id="KW-0175">Coiled coil</keyword>
<accession>A0A643F4X3</accession>
<gene>
    <name evidence="3" type="ORF">F7Q93_02530</name>
</gene>
<protein>
    <recommendedName>
        <fullName evidence="4">Scaffolding protein</fullName>
    </recommendedName>
</protein>
<feature type="compositionally biased region" description="Polar residues" evidence="2">
    <location>
        <begin position="1"/>
        <end position="31"/>
    </location>
</feature>
<proteinExistence type="predicted"/>
<feature type="coiled-coil region" evidence="1">
    <location>
        <begin position="173"/>
        <end position="200"/>
    </location>
</feature>
<dbReference type="RefSeq" id="WP_128093118.1">
    <property type="nucleotide sequence ID" value="NZ_JBHEEN010000001.1"/>
</dbReference>
<feature type="region of interest" description="Disordered" evidence="2">
    <location>
        <begin position="1"/>
        <end position="81"/>
    </location>
</feature>
<evidence type="ECO:0000256" key="1">
    <source>
        <dbReference type="SAM" id="Coils"/>
    </source>
</evidence>
<sequence length="324" mass="36260">MQMTDNSTVAETVSTTSQNEANNAASFTEATDSGFGSIDEAISSLADEDDQPIEETTVSSEGTVQSETETPEPEQVEEPRYRLADGTEATLAEIEEWRKGNLRQSDYTRKTQEIAVTRKELETRQAEISQQSQFFQQNIEFAIDVAKAHLPQMPDPTLAHTDPFAYVQQKAAYEEKAGELQQLIQAKQQYQEQISNEQRQSQFDMARNEAEALASAMPELKDPAKLQAFHADLVNGLQHYGIKAEEVGQVMDHRLFLMARDATAYRKLMSQKPQAIDKAKGAPPVQMPGQRQSANEAATRQNRARMEKLSQTGSIHDAMKIDFE</sequence>